<dbReference type="InterPro" id="IPR033734">
    <property type="entry name" value="Jacalin-like_lectin_dom_plant"/>
</dbReference>
<organism evidence="4 5">
    <name type="scientific">Rosa chinensis</name>
    <name type="common">China rose</name>
    <dbReference type="NCBI Taxonomy" id="74649"/>
    <lineage>
        <taxon>Eukaryota</taxon>
        <taxon>Viridiplantae</taxon>
        <taxon>Streptophyta</taxon>
        <taxon>Embryophyta</taxon>
        <taxon>Tracheophyta</taxon>
        <taxon>Spermatophyta</taxon>
        <taxon>Magnoliopsida</taxon>
        <taxon>eudicotyledons</taxon>
        <taxon>Gunneridae</taxon>
        <taxon>Pentapetalae</taxon>
        <taxon>rosids</taxon>
        <taxon>fabids</taxon>
        <taxon>Rosales</taxon>
        <taxon>Rosaceae</taxon>
        <taxon>Rosoideae</taxon>
        <taxon>Rosoideae incertae sedis</taxon>
        <taxon>Rosa</taxon>
    </lineage>
</organism>
<dbReference type="SMART" id="SM00915">
    <property type="entry name" value="Jacalin"/>
    <property type="match status" value="3"/>
</dbReference>
<comment type="caution">
    <text evidence="4">The sequence shown here is derived from an EMBL/GenBank/DDBJ whole genome shotgun (WGS) entry which is preliminary data.</text>
</comment>
<dbReference type="PROSITE" id="PS51752">
    <property type="entry name" value="JACALIN_LECTIN"/>
    <property type="match status" value="3"/>
</dbReference>
<dbReference type="EMBL" id="PDCK01000044">
    <property type="protein sequence ID" value="PRQ27109.1"/>
    <property type="molecule type" value="Genomic_DNA"/>
</dbReference>
<dbReference type="Pfam" id="PF01419">
    <property type="entry name" value="Jacalin"/>
    <property type="match status" value="3"/>
</dbReference>
<dbReference type="GO" id="GO:0005537">
    <property type="term" value="F:D-mannose binding"/>
    <property type="evidence" value="ECO:0007669"/>
    <property type="project" value="UniProtKB-ARBA"/>
</dbReference>
<sequence>MSTFEEPEKKVVSVGPWGGQTGLMWDDGVYSTVRQLVIAHGSGIDSIQIEYDSKGCSFWSDKHGGNGGWKTDKVKLDYPEEFLTSIHGYYGKISEWGTVSVRSLTFKSNKRSYGPFGIEQGNYFSLPVTTGNKIVGFHGRSGWYLDAIGAYLKPIQNDQNHYSVVMAHTQYSYMTGGADIPAGYSLLQNCDVFLAIRPKDDPITTNPAASVPNKLFRQFSNSGDSSSDGIIRKTPSIERLPSKVEGVVTYGPWGGSGGSVFDDGVYSGIRQIKLSRNIGVVYIKVQYDSDGEAVWGAKHGGAGGYKSDRIIFDYPNEILTHITGTYGPAMGMGPNVIKSMSFQTTKKKHGPYGEEQGTQFSTKLREGKIVGIHGRTGLFLDAIGVHAIEGKVKVETKTSIETSPPLALTNSPHKAITAMVPLEPAGAIVPKESAGAIVPKEPAGAITEIDHPHWSSKLLRTNKGPVEEIACGVVKEPAPCGPGPWGGDGGRAWDDGVFTGIRQIHLTRSAEGICSMQIEYDRSGQFIWSVKHGGNGGTAPHRIKLDYPHEVLSCISGYYGCISKNERPQIIKSLTFYTSRGKYGPFGEEVGTFFTSTTTEGKVVGFHGRSSLYLDAIGVHMQHWLGSTQKTSRISLFKKF</sequence>
<accession>A0A2P6PYW9</accession>
<dbReference type="OMA" id="KQIYLTR"/>
<evidence type="ECO:0000256" key="1">
    <source>
        <dbReference type="ARBA" id="ARBA00006568"/>
    </source>
</evidence>
<dbReference type="AlphaFoldDB" id="A0A2P6PYW9"/>
<dbReference type="PANTHER" id="PTHR47293">
    <property type="entry name" value="JACALIN-RELATED LECTIN 3"/>
    <property type="match status" value="1"/>
</dbReference>
<evidence type="ECO:0000256" key="2">
    <source>
        <dbReference type="ARBA" id="ARBA00022734"/>
    </source>
</evidence>
<name>A0A2P6PYW9_ROSCH</name>
<dbReference type="OrthoDB" id="2415936at2759"/>
<evidence type="ECO:0000259" key="3">
    <source>
        <dbReference type="PROSITE" id="PS51752"/>
    </source>
</evidence>
<gene>
    <name evidence="4" type="ORF">RchiOBHm_Chr6g0301821</name>
</gene>
<reference evidence="4 5" key="1">
    <citation type="journal article" date="2018" name="Nat. Genet.">
        <title>The Rosa genome provides new insights in the design of modern roses.</title>
        <authorList>
            <person name="Bendahmane M."/>
        </authorList>
    </citation>
    <scope>NUCLEOTIDE SEQUENCE [LARGE SCALE GENOMIC DNA]</scope>
    <source>
        <strain evidence="5">cv. Old Blush</strain>
    </source>
</reference>
<proteinExistence type="inferred from homology"/>
<dbReference type="PANTHER" id="PTHR47293:SF68">
    <property type="entry name" value="JACALIN-RELATED LECTIN 3"/>
    <property type="match status" value="1"/>
</dbReference>
<dbReference type="SUPFAM" id="SSF51101">
    <property type="entry name" value="Mannose-binding lectins"/>
    <property type="match status" value="3"/>
</dbReference>
<keyword evidence="2 4" id="KW-0430">Lectin</keyword>
<keyword evidence="5" id="KW-1185">Reference proteome</keyword>
<dbReference type="GO" id="GO:0005536">
    <property type="term" value="F:D-glucose binding"/>
    <property type="evidence" value="ECO:0007669"/>
    <property type="project" value="UniProtKB-ARBA"/>
</dbReference>
<feature type="domain" description="Jacalin-type lectin" evidence="3">
    <location>
        <begin position="11"/>
        <end position="154"/>
    </location>
</feature>
<dbReference type="Gramene" id="PRQ27109">
    <property type="protein sequence ID" value="PRQ27109"/>
    <property type="gene ID" value="RchiOBHm_Chr6g0301821"/>
</dbReference>
<feature type="domain" description="Jacalin-type lectin" evidence="3">
    <location>
        <begin position="479"/>
        <end position="623"/>
    </location>
</feature>
<dbReference type="STRING" id="74649.A0A2P6PYW9"/>
<protein>
    <submittedName>
        <fullName evidence="4">Putative jacalin-like lectin domain-containing protein</fullName>
    </submittedName>
</protein>
<dbReference type="Proteomes" id="UP000238479">
    <property type="component" value="Chromosome 6"/>
</dbReference>
<dbReference type="FunFam" id="2.100.10.30:FF:000001">
    <property type="entry name" value="Jacalin-related lectin 33"/>
    <property type="match status" value="3"/>
</dbReference>
<dbReference type="InterPro" id="IPR001229">
    <property type="entry name" value="Jacalin-like_lectin_dom"/>
</dbReference>
<dbReference type="InterPro" id="IPR036404">
    <property type="entry name" value="Jacalin-like_lectin_dom_sf"/>
</dbReference>
<dbReference type="CDD" id="cd09612">
    <property type="entry name" value="Jacalin"/>
    <property type="match status" value="3"/>
</dbReference>
<comment type="similarity">
    <text evidence="1">Belongs to the jacalin lectin family.</text>
</comment>
<evidence type="ECO:0000313" key="4">
    <source>
        <dbReference type="EMBL" id="PRQ27109.1"/>
    </source>
</evidence>
<feature type="domain" description="Jacalin-type lectin" evidence="3">
    <location>
        <begin position="247"/>
        <end position="389"/>
    </location>
</feature>
<evidence type="ECO:0000313" key="5">
    <source>
        <dbReference type="Proteomes" id="UP000238479"/>
    </source>
</evidence>
<dbReference type="Gene3D" id="2.100.10.30">
    <property type="entry name" value="Jacalin-like lectin domain"/>
    <property type="match status" value="3"/>
</dbReference>